<feature type="domain" description="RNA polymerase sigma-70 region 2" evidence="8">
    <location>
        <begin position="55"/>
        <end position="122"/>
    </location>
</feature>
<name>A0A4Q7TPJ8_9MICO</name>
<reference evidence="10 11" key="1">
    <citation type="journal article" date="2015" name="Stand. Genomic Sci.">
        <title>Genomic Encyclopedia of Bacterial and Archaeal Type Strains, Phase III: the genomes of soil and plant-associated and newly described type strains.</title>
        <authorList>
            <person name="Whitman W.B."/>
            <person name="Woyke T."/>
            <person name="Klenk H.P."/>
            <person name="Zhou Y."/>
            <person name="Lilburn T.G."/>
            <person name="Beck B.J."/>
            <person name="De Vos P."/>
            <person name="Vandamme P."/>
            <person name="Eisen J.A."/>
            <person name="Garrity G."/>
            <person name="Hugenholtz P."/>
            <person name="Kyrpides N.C."/>
        </authorList>
    </citation>
    <scope>NUCLEOTIDE SEQUENCE [LARGE SCALE GENOMIC DNA]</scope>
    <source>
        <strain evidence="10 11">AC4r</strain>
    </source>
</reference>
<dbReference type="Pfam" id="PF04542">
    <property type="entry name" value="Sigma70_r2"/>
    <property type="match status" value="1"/>
</dbReference>
<dbReference type="SUPFAM" id="SSF88659">
    <property type="entry name" value="Sigma3 and sigma4 domains of RNA polymerase sigma factors"/>
    <property type="match status" value="1"/>
</dbReference>
<feature type="region of interest" description="Disordered" evidence="7">
    <location>
        <begin position="1"/>
        <end position="25"/>
    </location>
</feature>
<dbReference type="InterPro" id="IPR013324">
    <property type="entry name" value="RNA_pol_sigma_r3/r4-like"/>
</dbReference>
<dbReference type="Proteomes" id="UP000292408">
    <property type="component" value="Unassembled WGS sequence"/>
</dbReference>
<dbReference type="CDD" id="cd06171">
    <property type="entry name" value="Sigma70_r4"/>
    <property type="match status" value="1"/>
</dbReference>
<dbReference type="AlphaFoldDB" id="A0A4Q7TPJ8"/>
<evidence type="ECO:0000256" key="7">
    <source>
        <dbReference type="SAM" id="MobiDB-lite"/>
    </source>
</evidence>
<dbReference type="PROSITE" id="PS01063">
    <property type="entry name" value="SIGMA70_ECF"/>
    <property type="match status" value="1"/>
</dbReference>
<evidence type="ECO:0000256" key="1">
    <source>
        <dbReference type="ARBA" id="ARBA00010641"/>
    </source>
</evidence>
<keyword evidence="3 6" id="KW-0731">Sigma factor</keyword>
<feature type="domain" description="RNA polymerase sigma factor 70 region 4 type 2" evidence="9">
    <location>
        <begin position="151"/>
        <end position="202"/>
    </location>
</feature>
<keyword evidence="11" id="KW-1185">Reference proteome</keyword>
<dbReference type="Gene3D" id="1.10.10.10">
    <property type="entry name" value="Winged helix-like DNA-binding domain superfamily/Winged helix DNA-binding domain"/>
    <property type="match status" value="1"/>
</dbReference>
<dbReference type="GO" id="GO:0006352">
    <property type="term" value="P:DNA-templated transcription initiation"/>
    <property type="evidence" value="ECO:0007669"/>
    <property type="project" value="InterPro"/>
</dbReference>
<keyword evidence="2 6" id="KW-0805">Transcription regulation</keyword>
<dbReference type="Pfam" id="PF08281">
    <property type="entry name" value="Sigma70_r4_2"/>
    <property type="match status" value="1"/>
</dbReference>
<dbReference type="PANTHER" id="PTHR43133:SF62">
    <property type="entry name" value="RNA POLYMERASE SIGMA FACTOR SIGZ"/>
    <property type="match status" value="1"/>
</dbReference>
<evidence type="ECO:0000256" key="6">
    <source>
        <dbReference type="RuleBase" id="RU000716"/>
    </source>
</evidence>
<dbReference type="GO" id="GO:0003677">
    <property type="term" value="F:DNA binding"/>
    <property type="evidence" value="ECO:0007669"/>
    <property type="project" value="UniProtKB-KW"/>
</dbReference>
<dbReference type="InterPro" id="IPR036388">
    <property type="entry name" value="WH-like_DNA-bd_sf"/>
</dbReference>
<feature type="compositionally biased region" description="Polar residues" evidence="7">
    <location>
        <begin position="1"/>
        <end position="10"/>
    </location>
</feature>
<comment type="caution">
    <text evidence="10">The sequence shown here is derived from an EMBL/GenBank/DDBJ whole genome shotgun (WGS) entry which is preliminary data.</text>
</comment>
<dbReference type="GO" id="GO:0006950">
    <property type="term" value="P:response to stress"/>
    <property type="evidence" value="ECO:0007669"/>
    <property type="project" value="UniProtKB-ARBA"/>
</dbReference>
<dbReference type="SUPFAM" id="SSF88946">
    <property type="entry name" value="Sigma2 domain of RNA polymerase sigma factors"/>
    <property type="match status" value="1"/>
</dbReference>
<evidence type="ECO:0000313" key="10">
    <source>
        <dbReference type="EMBL" id="RZT62523.1"/>
    </source>
</evidence>
<dbReference type="NCBIfam" id="TIGR02937">
    <property type="entry name" value="sigma70-ECF"/>
    <property type="match status" value="1"/>
</dbReference>
<dbReference type="InterPro" id="IPR013249">
    <property type="entry name" value="RNA_pol_sigma70_r4_t2"/>
</dbReference>
<dbReference type="InterPro" id="IPR013325">
    <property type="entry name" value="RNA_pol_sigma_r2"/>
</dbReference>
<protein>
    <recommendedName>
        <fullName evidence="6">RNA polymerase sigma factor</fullName>
    </recommendedName>
</protein>
<dbReference type="InterPro" id="IPR007627">
    <property type="entry name" value="RNA_pol_sigma70_r2"/>
</dbReference>
<comment type="similarity">
    <text evidence="1 6">Belongs to the sigma-70 factor family. ECF subfamily.</text>
</comment>
<dbReference type="InterPro" id="IPR014284">
    <property type="entry name" value="RNA_pol_sigma-70_dom"/>
</dbReference>
<evidence type="ECO:0000256" key="4">
    <source>
        <dbReference type="ARBA" id="ARBA00023125"/>
    </source>
</evidence>
<keyword evidence="5 6" id="KW-0804">Transcription</keyword>
<proteinExistence type="inferred from homology"/>
<dbReference type="Gene3D" id="1.10.1740.10">
    <property type="match status" value="1"/>
</dbReference>
<evidence type="ECO:0000259" key="8">
    <source>
        <dbReference type="Pfam" id="PF04542"/>
    </source>
</evidence>
<sequence>MTGSPASMTATGGAYRPVHPAPKETRPLVTTAIDDATDIGRRLSAGDERALADAYRAWSSLVYSLALRSLGDASDAEDVTQKVFVSAWQGREKYDPERAAVPAWLVGITRNTIADTHAARARERAIADQVSAVSLDDPYPAAEAGLAERLLIADELAKLEPEPQAVVRLAFFDDLTHTQIAERLNMPIGTVKSHIKRSLTRLRSRLEVSHGAAL</sequence>
<evidence type="ECO:0000256" key="5">
    <source>
        <dbReference type="ARBA" id="ARBA00023163"/>
    </source>
</evidence>
<dbReference type="InterPro" id="IPR039425">
    <property type="entry name" value="RNA_pol_sigma-70-like"/>
</dbReference>
<dbReference type="InterPro" id="IPR000838">
    <property type="entry name" value="RNA_pol_sigma70_ECF_CS"/>
</dbReference>
<dbReference type="PANTHER" id="PTHR43133">
    <property type="entry name" value="RNA POLYMERASE ECF-TYPE SIGMA FACTO"/>
    <property type="match status" value="1"/>
</dbReference>
<dbReference type="GO" id="GO:0016987">
    <property type="term" value="F:sigma factor activity"/>
    <property type="evidence" value="ECO:0007669"/>
    <property type="project" value="UniProtKB-KW"/>
</dbReference>
<accession>A0A4Q7TPJ8</accession>
<evidence type="ECO:0000256" key="2">
    <source>
        <dbReference type="ARBA" id="ARBA00023015"/>
    </source>
</evidence>
<evidence type="ECO:0000259" key="9">
    <source>
        <dbReference type="Pfam" id="PF08281"/>
    </source>
</evidence>
<dbReference type="EMBL" id="SGXT01000013">
    <property type="protein sequence ID" value="RZT62523.1"/>
    <property type="molecule type" value="Genomic_DNA"/>
</dbReference>
<keyword evidence="4 6" id="KW-0238">DNA-binding</keyword>
<organism evidence="10 11">
    <name type="scientific">Microcella alkaliphila</name>
    <dbReference type="NCBI Taxonomy" id="279828"/>
    <lineage>
        <taxon>Bacteria</taxon>
        <taxon>Bacillati</taxon>
        <taxon>Actinomycetota</taxon>
        <taxon>Actinomycetes</taxon>
        <taxon>Micrococcales</taxon>
        <taxon>Microbacteriaceae</taxon>
        <taxon>Microcella</taxon>
    </lineage>
</organism>
<gene>
    <name evidence="10" type="ORF">EV140_1053</name>
</gene>
<evidence type="ECO:0000256" key="3">
    <source>
        <dbReference type="ARBA" id="ARBA00023082"/>
    </source>
</evidence>
<evidence type="ECO:0000313" key="11">
    <source>
        <dbReference type="Proteomes" id="UP000292408"/>
    </source>
</evidence>